<evidence type="ECO:0000313" key="12">
    <source>
        <dbReference type="EMBL" id="MVN76497.1"/>
    </source>
</evidence>
<keyword evidence="5" id="KW-1003">Cell membrane</keyword>
<dbReference type="InterPro" id="IPR003849">
    <property type="entry name" value="Preprotein_translocase_YajC"/>
</dbReference>
<keyword evidence="4" id="KW-0813">Transport</keyword>
<dbReference type="Proteomes" id="UP000441336">
    <property type="component" value="Unassembled WGS sequence"/>
</dbReference>
<dbReference type="RefSeq" id="WP_157564447.1">
    <property type="nucleotide sequence ID" value="NZ_WQKZ01000002.1"/>
</dbReference>
<keyword evidence="7" id="KW-0653">Protein transport</keyword>
<dbReference type="GO" id="GO:0005886">
    <property type="term" value="C:plasma membrane"/>
    <property type="evidence" value="ECO:0007669"/>
    <property type="project" value="UniProtKB-SubCell"/>
</dbReference>
<accession>A0A7K1TDM2</accession>
<evidence type="ECO:0000256" key="9">
    <source>
        <dbReference type="ARBA" id="ARBA00023010"/>
    </source>
</evidence>
<keyword evidence="10 11" id="KW-0472">Membrane</keyword>
<evidence type="ECO:0000256" key="4">
    <source>
        <dbReference type="ARBA" id="ARBA00022448"/>
    </source>
</evidence>
<evidence type="ECO:0000256" key="8">
    <source>
        <dbReference type="ARBA" id="ARBA00022989"/>
    </source>
</evidence>
<keyword evidence="13" id="KW-1185">Reference proteome</keyword>
<reference evidence="12 13" key="1">
    <citation type="submission" date="2019-12" db="EMBL/GenBank/DDBJ databases">
        <title>Hymenobacter sp. HMF4947 Genome sequencing and assembly.</title>
        <authorList>
            <person name="Kang H."/>
            <person name="Cha I."/>
            <person name="Kim H."/>
            <person name="Joh K."/>
        </authorList>
    </citation>
    <scope>NUCLEOTIDE SEQUENCE [LARGE SCALE GENOMIC DNA]</scope>
    <source>
        <strain evidence="12 13">HMF4947</strain>
    </source>
</reference>
<comment type="caution">
    <text evidence="12">The sequence shown here is derived from an EMBL/GenBank/DDBJ whole genome shotgun (WGS) entry which is preliminary data.</text>
</comment>
<dbReference type="EMBL" id="WQKZ01000002">
    <property type="protein sequence ID" value="MVN76497.1"/>
    <property type="molecule type" value="Genomic_DNA"/>
</dbReference>
<protein>
    <recommendedName>
        <fullName evidence="3">Sec translocon accessory complex subunit YajC</fullName>
    </recommendedName>
</protein>
<evidence type="ECO:0000256" key="7">
    <source>
        <dbReference type="ARBA" id="ARBA00022927"/>
    </source>
</evidence>
<evidence type="ECO:0000256" key="5">
    <source>
        <dbReference type="ARBA" id="ARBA00022475"/>
    </source>
</evidence>
<evidence type="ECO:0000256" key="1">
    <source>
        <dbReference type="ARBA" id="ARBA00004162"/>
    </source>
</evidence>
<evidence type="ECO:0000256" key="2">
    <source>
        <dbReference type="ARBA" id="ARBA00006742"/>
    </source>
</evidence>
<dbReference type="GO" id="GO:0015031">
    <property type="term" value="P:protein transport"/>
    <property type="evidence" value="ECO:0007669"/>
    <property type="project" value="UniProtKB-KW"/>
</dbReference>
<feature type="transmembrane region" description="Helical" evidence="11">
    <location>
        <begin position="12"/>
        <end position="33"/>
    </location>
</feature>
<keyword evidence="6 11" id="KW-0812">Transmembrane</keyword>
<evidence type="ECO:0000256" key="6">
    <source>
        <dbReference type="ARBA" id="ARBA00022692"/>
    </source>
</evidence>
<evidence type="ECO:0000256" key="11">
    <source>
        <dbReference type="SAM" id="Phobius"/>
    </source>
</evidence>
<dbReference type="SMART" id="SM01323">
    <property type="entry name" value="YajC"/>
    <property type="match status" value="1"/>
</dbReference>
<keyword evidence="8 11" id="KW-1133">Transmembrane helix</keyword>
<dbReference type="NCBIfam" id="TIGR00739">
    <property type="entry name" value="yajC"/>
    <property type="match status" value="1"/>
</dbReference>
<comment type="similarity">
    <text evidence="2">Belongs to the YajC family.</text>
</comment>
<evidence type="ECO:0000256" key="3">
    <source>
        <dbReference type="ARBA" id="ARBA00014962"/>
    </source>
</evidence>
<dbReference type="PANTHER" id="PTHR33909:SF1">
    <property type="entry name" value="SEC TRANSLOCON ACCESSORY COMPLEX SUBUNIT YAJC"/>
    <property type="match status" value="1"/>
</dbReference>
<dbReference type="PRINTS" id="PR01853">
    <property type="entry name" value="YAJCTRNLCASE"/>
</dbReference>
<comment type="subcellular location">
    <subcellularLocation>
        <location evidence="1">Cell membrane</location>
        <topology evidence="1">Single-pass membrane protein</topology>
    </subcellularLocation>
</comment>
<sequence length="111" mass="11979">MTFLTLLLQTPAAGGGFLQFLFPVAIGLVLYFFMIRPQQRKTAEAKSFRESLVKGTRVVTIGGLHGLLVEVGPETVLLEVERGQRLRFDRNAVARVAGNPAAEGATPTPNA</sequence>
<dbReference type="PANTHER" id="PTHR33909">
    <property type="entry name" value="SEC TRANSLOCON ACCESSORY COMPLEX SUBUNIT YAJC"/>
    <property type="match status" value="1"/>
</dbReference>
<evidence type="ECO:0000256" key="10">
    <source>
        <dbReference type="ARBA" id="ARBA00023136"/>
    </source>
</evidence>
<keyword evidence="9" id="KW-0811">Translocation</keyword>
<evidence type="ECO:0000313" key="13">
    <source>
        <dbReference type="Proteomes" id="UP000441336"/>
    </source>
</evidence>
<name>A0A7K1TDM2_9BACT</name>
<dbReference type="Pfam" id="PF02699">
    <property type="entry name" value="YajC"/>
    <property type="match status" value="1"/>
</dbReference>
<proteinExistence type="inferred from homology"/>
<dbReference type="AlphaFoldDB" id="A0A7K1TDM2"/>
<gene>
    <name evidence="12" type="primary">yajC</name>
    <name evidence="12" type="ORF">GO988_09190</name>
</gene>
<organism evidence="12 13">
    <name type="scientific">Hymenobacter ginkgonis</name>
    <dbReference type="NCBI Taxonomy" id="2682976"/>
    <lineage>
        <taxon>Bacteria</taxon>
        <taxon>Pseudomonadati</taxon>
        <taxon>Bacteroidota</taxon>
        <taxon>Cytophagia</taxon>
        <taxon>Cytophagales</taxon>
        <taxon>Hymenobacteraceae</taxon>
        <taxon>Hymenobacter</taxon>
    </lineage>
</organism>